<feature type="domain" description="CBU-0592-like" evidence="2">
    <location>
        <begin position="9"/>
        <end position="74"/>
    </location>
</feature>
<feature type="transmembrane region" description="Helical" evidence="1">
    <location>
        <begin position="6"/>
        <end position="21"/>
    </location>
</feature>
<dbReference type="EMBL" id="KP211877">
    <property type="protein sequence ID" value="ANV80184.1"/>
    <property type="molecule type" value="Genomic_DNA"/>
</dbReference>
<name>A0A1B1TD33_9ARCH</name>
<reference evidence="3" key="1">
    <citation type="journal article" date="2015" name="ISME J.">
        <title>A new class of marine Euryarchaeota group II from the Mediterranean deep chlorophyll maximum.</title>
        <authorList>
            <person name="Martin-Cuadrado A.B."/>
            <person name="Garcia-Heredia I."/>
            <person name="Molto A.G."/>
            <person name="Lopez-Ubeda R."/>
            <person name="Kimes N."/>
            <person name="Lopez-Garcia P."/>
            <person name="Moreira D."/>
            <person name="Rodriguez-Valera F."/>
        </authorList>
    </citation>
    <scope>NUCLEOTIDE SEQUENCE</scope>
</reference>
<accession>A0A1B1TD33</accession>
<keyword evidence="1" id="KW-1133">Transmembrane helix</keyword>
<keyword evidence="1" id="KW-0472">Membrane</keyword>
<dbReference type="Pfam" id="PF26604">
    <property type="entry name" value="CBU_0592"/>
    <property type="match status" value="1"/>
</dbReference>
<dbReference type="AlphaFoldDB" id="A0A1B1TD33"/>
<proteinExistence type="predicted"/>
<evidence type="ECO:0000256" key="1">
    <source>
        <dbReference type="SAM" id="Phobius"/>
    </source>
</evidence>
<sequence>MDITMMGAYLGMILVLVAFSSESRGIVSSRSLAYLLLMLIGESLLTIRAYITGEWPFAVLGGIWAFFAAYSILKPPK</sequence>
<keyword evidence="1" id="KW-0812">Transmembrane</keyword>
<feature type="transmembrane region" description="Helical" evidence="1">
    <location>
        <begin position="57"/>
        <end position="73"/>
    </location>
</feature>
<organism evidence="3">
    <name type="scientific">uncultured Poseidoniia archaeon</name>
    <dbReference type="NCBI Taxonomy" id="1697135"/>
    <lineage>
        <taxon>Archaea</taxon>
        <taxon>Methanobacteriati</taxon>
        <taxon>Thermoplasmatota</taxon>
        <taxon>Candidatus Poseidoniia</taxon>
        <taxon>environmental samples</taxon>
    </lineage>
</organism>
<protein>
    <recommendedName>
        <fullName evidence="2">CBU-0592-like domain-containing protein</fullName>
    </recommendedName>
</protein>
<evidence type="ECO:0000259" key="2">
    <source>
        <dbReference type="Pfam" id="PF26604"/>
    </source>
</evidence>
<dbReference type="InterPro" id="IPR058058">
    <property type="entry name" value="CBU_0592-like"/>
</dbReference>
<evidence type="ECO:0000313" key="3">
    <source>
        <dbReference type="EMBL" id="ANV80184.1"/>
    </source>
</evidence>
<feature type="transmembrane region" description="Helical" evidence="1">
    <location>
        <begin position="33"/>
        <end position="51"/>
    </location>
</feature>
<reference evidence="3" key="2">
    <citation type="submission" date="2016-12" db="EMBL/GenBank/DDBJ databases">
        <authorList>
            <person name="Song W.-J."/>
            <person name="Kurnit D.M."/>
        </authorList>
    </citation>
    <scope>NUCLEOTIDE SEQUENCE</scope>
</reference>